<evidence type="ECO:0000256" key="2">
    <source>
        <dbReference type="ARBA" id="ARBA00023015"/>
    </source>
</evidence>
<dbReference type="Gene3D" id="1.10.10.10">
    <property type="entry name" value="Winged helix-like DNA-binding domain superfamily/Winged helix DNA-binding domain"/>
    <property type="match status" value="1"/>
</dbReference>
<dbReference type="InterPro" id="IPR015633">
    <property type="entry name" value="E2F"/>
</dbReference>
<dbReference type="PANTHER" id="PTHR12081">
    <property type="entry name" value="TRANSCRIPTION FACTOR E2F"/>
    <property type="match status" value="1"/>
</dbReference>
<dbReference type="FunFam" id="1.10.10.10:FF:000008">
    <property type="entry name" value="E2F transcription factor 1"/>
    <property type="match status" value="1"/>
</dbReference>
<dbReference type="GO" id="GO:0000978">
    <property type="term" value="F:RNA polymerase II cis-regulatory region sequence-specific DNA binding"/>
    <property type="evidence" value="ECO:0007669"/>
    <property type="project" value="InterPro"/>
</dbReference>
<gene>
    <name evidence="7" type="ORF">CLUMA_CG012079</name>
</gene>
<dbReference type="PANTHER" id="PTHR12081:SF18">
    <property type="entry name" value="TRANSCRIPTION FACTOR E2F2-RELATED"/>
    <property type="match status" value="1"/>
</dbReference>
<evidence type="ECO:0000256" key="5">
    <source>
        <dbReference type="RuleBase" id="RU003796"/>
    </source>
</evidence>
<evidence type="ECO:0000256" key="3">
    <source>
        <dbReference type="ARBA" id="ARBA00023125"/>
    </source>
</evidence>
<comment type="subcellular location">
    <subcellularLocation>
        <location evidence="5">Nucleus</location>
    </subcellularLocation>
</comment>
<dbReference type="InterPro" id="IPR003316">
    <property type="entry name" value="E2F_WHTH_DNA-bd_dom"/>
</dbReference>
<dbReference type="STRING" id="568069.A0A1J1IFK9"/>
<proteinExistence type="inferred from homology"/>
<dbReference type="EMBL" id="CVRI01000048">
    <property type="protein sequence ID" value="CRK99003.1"/>
    <property type="molecule type" value="Genomic_DNA"/>
</dbReference>
<dbReference type="InterPro" id="IPR037241">
    <property type="entry name" value="E2F-DP_heterodim"/>
</dbReference>
<organism evidence="7 8">
    <name type="scientific">Clunio marinus</name>
    <dbReference type="NCBI Taxonomy" id="568069"/>
    <lineage>
        <taxon>Eukaryota</taxon>
        <taxon>Metazoa</taxon>
        <taxon>Ecdysozoa</taxon>
        <taxon>Arthropoda</taxon>
        <taxon>Hexapoda</taxon>
        <taxon>Insecta</taxon>
        <taxon>Pterygota</taxon>
        <taxon>Neoptera</taxon>
        <taxon>Endopterygota</taxon>
        <taxon>Diptera</taxon>
        <taxon>Nematocera</taxon>
        <taxon>Chironomoidea</taxon>
        <taxon>Chironomidae</taxon>
        <taxon>Clunio</taxon>
    </lineage>
</organism>
<protein>
    <submittedName>
        <fullName evidence="7">CLUMA_CG012079, isoform A</fullName>
    </submittedName>
</protein>
<dbReference type="Pfam" id="PF02319">
    <property type="entry name" value="WHD_E2F_TDP"/>
    <property type="match status" value="1"/>
</dbReference>
<comment type="similarity">
    <text evidence="1 5">Belongs to the E2F/DP family.</text>
</comment>
<dbReference type="InterPro" id="IPR036388">
    <property type="entry name" value="WH-like_DNA-bd_sf"/>
</dbReference>
<keyword evidence="5" id="KW-0539">Nucleus</keyword>
<dbReference type="GO" id="GO:0046983">
    <property type="term" value="F:protein dimerization activity"/>
    <property type="evidence" value="ECO:0007669"/>
    <property type="project" value="InterPro"/>
</dbReference>
<dbReference type="GO" id="GO:0090575">
    <property type="term" value="C:RNA polymerase II transcription regulator complex"/>
    <property type="evidence" value="ECO:0007669"/>
    <property type="project" value="TreeGrafter"/>
</dbReference>
<evidence type="ECO:0000313" key="7">
    <source>
        <dbReference type="EMBL" id="CRK99003.1"/>
    </source>
</evidence>
<keyword evidence="8" id="KW-1185">Reference proteome</keyword>
<dbReference type="SUPFAM" id="SSF144074">
    <property type="entry name" value="E2F-DP heterodimerization region"/>
    <property type="match status" value="1"/>
</dbReference>
<evidence type="ECO:0000259" key="6">
    <source>
        <dbReference type="SMART" id="SM01372"/>
    </source>
</evidence>
<dbReference type="Pfam" id="PF16421">
    <property type="entry name" value="E2F_CC-MB"/>
    <property type="match status" value="1"/>
</dbReference>
<name>A0A1J1IFK9_9DIPT</name>
<dbReference type="InterPro" id="IPR032198">
    <property type="entry name" value="E2F_CC-MB"/>
</dbReference>
<reference evidence="7 8" key="1">
    <citation type="submission" date="2015-04" db="EMBL/GenBank/DDBJ databases">
        <authorList>
            <person name="Syromyatnikov M.Y."/>
            <person name="Popov V.N."/>
        </authorList>
    </citation>
    <scope>NUCLEOTIDE SEQUENCE [LARGE SCALE GENOMIC DNA]</scope>
</reference>
<dbReference type="Gene3D" id="6.10.250.540">
    <property type="match status" value="1"/>
</dbReference>
<dbReference type="OrthoDB" id="1743261at2759"/>
<dbReference type="SMART" id="SM01372">
    <property type="entry name" value="E2F_TDP"/>
    <property type="match status" value="1"/>
</dbReference>
<evidence type="ECO:0000313" key="8">
    <source>
        <dbReference type="Proteomes" id="UP000183832"/>
    </source>
</evidence>
<dbReference type="AlphaFoldDB" id="A0A1J1IFK9"/>
<keyword evidence="4 5" id="KW-0804">Transcription</keyword>
<dbReference type="Proteomes" id="UP000183832">
    <property type="component" value="Unassembled WGS sequence"/>
</dbReference>
<keyword evidence="3 5" id="KW-0238">DNA-binding</keyword>
<feature type="domain" description="E2F/DP family winged-helix DNA-binding" evidence="6">
    <location>
        <begin position="86"/>
        <end position="151"/>
    </location>
</feature>
<dbReference type="GO" id="GO:0000981">
    <property type="term" value="F:DNA-binding transcription factor activity, RNA polymerase II-specific"/>
    <property type="evidence" value="ECO:0007669"/>
    <property type="project" value="TreeGrafter"/>
</dbReference>
<evidence type="ECO:0000256" key="1">
    <source>
        <dbReference type="ARBA" id="ARBA00010940"/>
    </source>
</evidence>
<keyword evidence="2 5" id="KW-0805">Transcription regulation</keyword>
<accession>A0A1J1IFK9</accession>
<sequence length="371" mass="41444">MAEAHATTTIFKAHPSGSNGGPYMTTFYKTIKRPSTSVDESSPLPKITKFAYDTVNGKLALSKTLPTKRTNTKSSLKEIGGETVTRYDTSLGLLTKKFIDLLQTSPDGVVDLNACSQQLQVQKRRLYDITNVLEGIGMLEKKSKNQIQWSRGGNQTFCDAAEIDEKMRSIQLAERLRLKQKENQLNSLIVDLKNDFSKQMDQKYAYVTCQDLNGVESFKDQTLITLRVPAESKLTIPATRLPREIQIKSDKGEIEAFVCGDAQDDSKTAPLKSTSDNLFMADCTNESGVIADYFEDDSFNNLLNLSSAPVRGAVHSSPKEKKHPLDLSPENFFMTSNEMNEISKFMALEVSEDYNFSLGMQEGVMDLFDFI</sequence>
<dbReference type="InterPro" id="IPR036390">
    <property type="entry name" value="WH_DNA-bd_sf"/>
</dbReference>
<evidence type="ECO:0000256" key="4">
    <source>
        <dbReference type="ARBA" id="ARBA00023163"/>
    </source>
</evidence>
<dbReference type="SUPFAM" id="SSF46785">
    <property type="entry name" value="Winged helix' DNA-binding domain"/>
    <property type="match status" value="1"/>
</dbReference>